<gene>
    <name evidence="1" type="ORF">MEUPH1_LOCUS24216</name>
    <name evidence="2" type="ORF">MEUPH1_LOCUS27514</name>
</gene>
<protein>
    <submittedName>
        <fullName evidence="1">Uncharacterized protein</fullName>
    </submittedName>
</protein>
<sequence length="94" mass="10272">MVDPGGQESARDNRVLQRTKTIALVARESTVTRINSIAELAKKVDKSPDLIPQFLAAAEDLDSLWDTFVSQNAAVLEALLDLDESHTYSTSLEA</sequence>
<dbReference type="AlphaFoldDB" id="A0AAV0XNH6"/>
<name>A0AAV0XNH6_9HEMI</name>
<dbReference type="EMBL" id="CARXXK010000162">
    <property type="protein sequence ID" value="CAI6370050.1"/>
    <property type="molecule type" value="Genomic_DNA"/>
</dbReference>
<evidence type="ECO:0000313" key="3">
    <source>
        <dbReference type="Proteomes" id="UP001160148"/>
    </source>
</evidence>
<comment type="caution">
    <text evidence="1">The sequence shown here is derived from an EMBL/GenBank/DDBJ whole genome shotgun (WGS) entry which is preliminary data.</text>
</comment>
<keyword evidence="3" id="KW-1185">Reference proteome</keyword>
<organism evidence="1 3">
    <name type="scientific">Macrosiphum euphorbiae</name>
    <name type="common">potato aphid</name>
    <dbReference type="NCBI Taxonomy" id="13131"/>
    <lineage>
        <taxon>Eukaryota</taxon>
        <taxon>Metazoa</taxon>
        <taxon>Ecdysozoa</taxon>
        <taxon>Arthropoda</taxon>
        <taxon>Hexapoda</taxon>
        <taxon>Insecta</taxon>
        <taxon>Pterygota</taxon>
        <taxon>Neoptera</taxon>
        <taxon>Paraneoptera</taxon>
        <taxon>Hemiptera</taxon>
        <taxon>Sternorrhyncha</taxon>
        <taxon>Aphidomorpha</taxon>
        <taxon>Aphidoidea</taxon>
        <taxon>Aphididae</taxon>
        <taxon>Macrosiphini</taxon>
        <taxon>Macrosiphum</taxon>
    </lineage>
</organism>
<accession>A0AAV0XNH6</accession>
<proteinExistence type="predicted"/>
<dbReference type="Proteomes" id="UP001160148">
    <property type="component" value="Unassembled WGS sequence"/>
</dbReference>
<evidence type="ECO:0000313" key="2">
    <source>
        <dbReference type="EMBL" id="CAI6373813.1"/>
    </source>
</evidence>
<dbReference type="EMBL" id="CARXXK010001128">
    <property type="protein sequence ID" value="CAI6373813.1"/>
    <property type="molecule type" value="Genomic_DNA"/>
</dbReference>
<reference evidence="1 3" key="1">
    <citation type="submission" date="2023-01" db="EMBL/GenBank/DDBJ databases">
        <authorList>
            <person name="Whitehead M."/>
        </authorList>
    </citation>
    <scope>NUCLEOTIDE SEQUENCE [LARGE SCALE GENOMIC DNA]</scope>
</reference>
<evidence type="ECO:0000313" key="1">
    <source>
        <dbReference type="EMBL" id="CAI6370050.1"/>
    </source>
</evidence>